<dbReference type="GO" id="GO:0008270">
    <property type="term" value="F:zinc ion binding"/>
    <property type="evidence" value="ECO:0007669"/>
    <property type="project" value="UniProtKB-UniRule"/>
</dbReference>
<feature type="binding site" evidence="9">
    <location>
        <position position="15"/>
    </location>
    <ligand>
        <name>Zn(2+)</name>
        <dbReference type="ChEBI" id="CHEBI:29105"/>
        <note>catalytic</note>
    </ligand>
</feature>
<accession>A0A380K7K4</accession>
<evidence type="ECO:0000256" key="9">
    <source>
        <dbReference type="HAMAP-Rule" id="MF_00540"/>
    </source>
</evidence>
<evidence type="ECO:0000256" key="6">
    <source>
        <dbReference type="ARBA" id="ARBA00031852"/>
    </source>
</evidence>
<dbReference type="GO" id="GO:0046103">
    <property type="term" value="P:inosine biosynthetic process"/>
    <property type="evidence" value="ECO:0007669"/>
    <property type="project" value="TreeGrafter"/>
</dbReference>
<organism evidence="11 12">
    <name type="scientific">Streptococcus hyointestinalis</name>
    <dbReference type="NCBI Taxonomy" id="1337"/>
    <lineage>
        <taxon>Bacteria</taxon>
        <taxon>Bacillati</taxon>
        <taxon>Bacillota</taxon>
        <taxon>Bacilli</taxon>
        <taxon>Lactobacillales</taxon>
        <taxon>Streptococcaceae</taxon>
        <taxon>Streptococcus</taxon>
    </lineage>
</organism>
<dbReference type="InterPro" id="IPR028893">
    <property type="entry name" value="A_deaminase"/>
</dbReference>
<name>A0A380K7K4_9STRE</name>
<dbReference type="GO" id="GO:0043103">
    <property type="term" value="P:hypoxanthine salvage"/>
    <property type="evidence" value="ECO:0007669"/>
    <property type="project" value="TreeGrafter"/>
</dbReference>
<protein>
    <recommendedName>
        <fullName evidence="1 9">Adenosine deaminase</fullName>
        <ecNumber evidence="1 9">3.5.4.4</ecNumber>
    </recommendedName>
    <alternativeName>
        <fullName evidence="6 9">Adenosine aminohydrolase</fullName>
    </alternativeName>
</protein>
<keyword evidence="3 9" id="KW-0378">Hydrolase</keyword>
<dbReference type="EC" id="3.5.4.4" evidence="1 9"/>
<dbReference type="GO" id="GO:0046936">
    <property type="term" value="F:2'-deoxyadenosine deaminase activity"/>
    <property type="evidence" value="ECO:0007669"/>
    <property type="project" value="RHEA"/>
</dbReference>
<dbReference type="EMBL" id="UHFN01000007">
    <property type="protein sequence ID" value="SUN60878.1"/>
    <property type="molecule type" value="Genomic_DNA"/>
</dbReference>
<evidence type="ECO:0000313" key="11">
    <source>
        <dbReference type="EMBL" id="SUN60878.1"/>
    </source>
</evidence>
<sequence length="345" mass="37859">MSAIDFHALAKAELHCHLDGSLSIPVIRKLAKMADVTLPESDADLKERITAPKDATSLVDYLKTFDFMRPLLQTKEALRLAAYDVARQAASENVLYIEVRFAPELSMDEGLTAKETIEGVVAGLKDAQEEFGIVAKCLACGMRQSSVTLTEALFEEIAELAADGFVGFDFAGDEHGFPPEKIKELIAYTQSLGYPMTFHAGECGCPNHITDSIALGIKRMGHVTAICQEPEILEAFVEAGVTAELCLTSNLQTKAAQTIADFPYLDLVKAGAKLSINTDNRTVSDTTLTKEYQLFHDYFGTKPADFFTYNQMALDAAFINQDQKEVLKAKLLENPHLSSQVQQVH</sequence>
<dbReference type="GO" id="GO:0009117">
    <property type="term" value="P:nucleotide metabolic process"/>
    <property type="evidence" value="ECO:0007669"/>
    <property type="project" value="UniProtKB-KW"/>
</dbReference>
<dbReference type="InterPro" id="IPR032466">
    <property type="entry name" value="Metal_Hydrolase"/>
</dbReference>
<dbReference type="Proteomes" id="UP000254924">
    <property type="component" value="Unassembled WGS sequence"/>
</dbReference>
<feature type="active site" description="Proton donor" evidence="9">
    <location>
        <position position="202"/>
    </location>
</feature>
<feature type="binding site" evidence="9">
    <location>
        <position position="172"/>
    </location>
    <ligand>
        <name>substrate</name>
    </ligand>
</feature>
<comment type="catalytic activity">
    <reaction evidence="8">
        <text>2'-deoxyadenosine + H2O + H(+) = 2'-deoxyinosine + NH4(+)</text>
        <dbReference type="Rhea" id="RHEA:28190"/>
        <dbReference type="ChEBI" id="CHEBI:15377"/>
        <dbReference type="ChEBI" id="CHEBI:15378"/>
        <dbReference type="ChEBI" id="CHEBI:17256"/>
        <dbReference type="ChEBI" id="CHEBI:28938"/>
        <dbReference type="ChEBI" id="CHEBI:28997"/>
        <dbReference type="EC" id="3.5.4.4"/>
    </reaction>
    <physiologicalReaction direction="left-to-right" evidence="8">
        <dbReference type="Rhea" id="RHEA:28191"/>
    </physiologicalReaction>
</comment>
<evidence type="ECO:0000256" key="7">
    <source>
        <dbReference type="ARBA" id="ARBA00047989"/>
    </source>
</evidence>
<comment type="cofactor">
    <cofactor evidence="9">
        <name>Zn(2+)</name>
        <dbReference type="ChEBI" id="CHEBI:29105"/>
    </cofactor>
    <text evidence="9">Binds 1 zinc ion per subunit.</text>
</comment>
<evidence type="ECO:0000256" key="5">
    <source>
        <dbReference type="ARBA" id="ARBA00023080"/>
    </source>
</evidence>
<feature type="binding site" evidence="9">
    <location>
        <position position="279"/>
    </location>
    <ligand>
        <name>Zn(2+)</name>
        <dbReference type="ChEBI" id="CHEBI:29105"/>
        <note>catalytic</note>
    </ligand>
</feature>
<dbReference type="PANTHER" id="PTHR11409:SF43">
    <property type="entry name" value="ADENOSINE DEAMINASE"/>
    <property type="match status" value="1"/>
</dbReference>
<proteinExistence type="inferred from homology"/>
<dbReference type="GO" id="GO:0004000">
    <property type="term" value="F:adenosine deaminase activity"/>
    <property type="evidence" value="ECO:0007669"/>
    <property type="project" value="UniProtKB-UniRule"/>
</dbReference>
<feature type="binding site" evidence="9">
    <location>
        <position position="17"/>
    </location>
    <ligand>
        <name>Zn(2+)</name>
        <dbReference type="ChEBI" id="CHEBI:29105"/>
        <note>catalytic</note>
    </ligand>
</feature>
<dbReference type="AlphaFoldDB" id="A0A380K7K4"/>
<dbReference type="Gene3D" id="3.20.20.140">
    <property type="entry name" value="Metal-dependent hydrolases"/>
    <property type="match status" value="1"/>
</dbReference>
<feature type="binding site" evidence="9">
    <location>
        <position position="19"/>
    </location>
    <ligand>
        <name>substrate</name>
    </ligand>
</feature>
<evidence type="ECO:0000256" key="4">
    <source>
        <dbReference type="ARBA" id="ARBA00022833"/>
    </source>
</evidence>
<dbReference type="PANTHER" id="PTHR11409">
    <property type="entry name" value="ADENOSINE DEAMINASE"/>
    <property type="match status" value="1"/>
</dbReference>
<evidence type="ECO:0000313" key="12">
    <source>
        <dbReference type="Proteomes" id="UP000254924"/>
    </source>
</evidence>
<evidence type="ECO:0000256" key="8">
    <source>
        <dbReference type="ARBA" id="ARBA00049213"/>
    </source>
</evidence>
<dbReference type="InterPro" id="IPR006330">
    <property type="entry name" value="Ado/ade_deaminase"/>
</dbReference>
<feature type="binding site" evidence="9">
    <location>
        <position position="17"/>
    </location>
    <ligand>
        <name>substrate</name>
    </ligand>
</feature>
<dbReference type="HAMAP" id="MF_00540">
    <property type="entry name" value="A_deaminase"/>
    <property type="match status" value="1"/>
</dbReference>
<keyword evidence="12" id="KW-1185">Reference proteome</keyword>
<feature type="domain" description="Adenosine deaminase" evidence="10">
    <location>
        <begin position="11"/>
        <end position="331"/>
    </location>
</feature>
<dbReference type="NCBIfam" id="TIGR01430">
    <property type="entry name" value="aden_deam"/>
    <property type="match status" value="1"/>
</dbReference>
<gene>
    <name evidence="9 11" type="primary">add</name>
    <name evidence="11" type="ORF">NCTC12224_01205</name>
</gene>
<dbReference type="Pfam" id="PF00962">
    <property type="entry name" value="A_deaminase"/>
    <property type="match status" value="1"/>
</dbReference>
<comment type="caution">
    <text evidence="9">Lacks conserved residue(s) required for the propagation of feature annotation.</text>
</comment>
<feature type="site" description="Important for catalytic activity" evidence="9">
    <location>
        <position position="222"/>
    </location>
</feature>
<evidence type="ECO:0000256" key="1">
    <source>
        <dbReference type="ARBA" id="ARBA00012784"/>
    </source>
</evidence>
<dbReference type="GO" id="GO:0005829">
    <property type="term" value="C:cytosol"/>
    <property type="evidence" value="ECO:0007669"/>
    <property type="project" value="TreeGrafter"/>
</dbReference>
<feature type="binding site" evidence="9">
    <location>
        <position position="199"/>
    </location>
    <ligand>
        <name>Zn(2+)</name>
        <dbReference type="ChEBI" id="CHEBI:29105"/>
        <note>catalytic</note>
    </ligand>
</feature>
<dbReference type="SUPFAM" id="SSF51556">
    <property type="entry name" value="Metallo-dependent hydrolases"/>
    <property type="match status" value="1"/>
</dbReference>
<dbReference type="GO" id="GO:0009168">
    <property type="term" value="P:purine ribonucleoside monophosphate biosynthetic process"/>
    <property type="evidence" value="ECO:0007669"/>
    <property type="project" value="UniProtKB-UniRule"/>
</dbReference>
<dbReference type="OrthoDB" id="9779574at2"/>
<evidence type="ECO:0000259" key="10">
    <source>
        <dbReference type="Pfam" id="PF00962"/>
    </source>
</evidence>
<comment type="similarity">
    <text evidence="9">Belongs to the metallo-dependent hydrolases superfamily. Adenosine and AMP deaminases family. Adenosine deaminase subfamily.</text>
</comment>
<comment type="function">
    <text evidence="9">Catalyzes the hydrolytic deamination of adenosine and 2-deoxyadenosine.</text>
</comment>
<reference evidence="11 12" key="1">
    <citation type="submission" date="2018-06" db="EMBL/GenBank/DDBJ databases">
        <authorList>
            <consortium name="Pathogen Informatics"/>
            <person name="Doyle S."/>
        </authorList>
    </citation>
    <scope>NUCLEOTIDE SEQUENCE [LARGE SCALE GENOMIC DNA]</scope>
    <source>
        <strain evidence="11 12">NCTC12224</strain>
    </source>
</reference>
<evidence type="ECO:0000256" key="2">
    <source>
        <dbReference type="ARBA" id="ARBA00022723"/>
    </source>
</evidence>
<dbReference type="GO" id="GO:0006154">
    <property type="term" value="P:adenosine catabolic process"/>
    <property type="evidence" value="ECO:0007669"/>
    <property type="project" value="TreeGrafter"/>
</dbReference>
<keyword evidence="5 9" id="KW-0546">Nucleotide metabolism</keyword>
<keyword evidence="2 9" id="KW-0479">Metal-binding</keyword>
<keyword evidence="4 9" id="KW-0862">Zinc</keyword>
<dbReference type="InterPro" id="IPR001365">
    <property type="entry name" value="A_deaminase_dom"/>
</dbReference>
<evidence type="ECO:0000256" key="3">
    <source>
        <dbReference type="ARBA" id="ARBA00022801"/>
    </source>
</evidence>
<comment type="catalytic activity">
    <reaction evidence="7">
        <text>adenosine + H2O + H(+) = inosine + NH4(+)</text>
        <dbReference type="Rhea" id="RHEA:24408"/>
        <dbReference type="ChEBI" id="CHEBI:15377"/>
        <dbReference type="ChEBI" id="CHEBI:15378"/>
        <dbReference type="ChEBI" id="CHEBI:16335"/>
        <dbReference type="ChEBI" id="CHEBI:17596"/>
        <dbReference type="ChEBI" id="CHEBI:28938"/>
        <dbReference type="EC" id="3.5.4.4"/>
    </reaction>
    <physiologicalReaction direction="left-to-right" evidence="7">
        <dbReference type="Rhea" id="RHEA:24409"/>
    </physiologicalReaction>
</comment>